<dbReference type="Proteomes" id="UP001372338">
    <property type="component" value="Unassembled WGS sequence"/>
</dbReference>
<name>A0AAN9FEL5_CROPI</name>
<dbReference type="EMBL" id="JAYWIO010000003">
    <property type="protein sequence ID" value="KAK7274190.1"/>
    <property type="molecule type" value="Genomic_DNA"/>
</dbReference>
<organism evidence="2 3">
    <name type="scientific">Crotalaria pallida</name>
    <name type="common">Smooth rattlebox</name>
    <name type="synonym">Crotalaria striata</name>
    <dbReference type="NCBI Taxonomy" id="3830"/>
    <lineage>
        <taxon>Eukaryota</taxon>
        <taxon>Viridiplantae</taxon>
        <taxon>Streptophyta</taxon>
        <taxon>Embryophyta</taxon>
        <taxon>Tracheophyta</taxon>
        <taxon>Spermatophyta</taxon>
        <taxon>Magnoliopsida</taxon>
        <taxon>eudicotyledons</taxon>
        <taxon>Gunneridae</taxon>
        <taxon>Pentapetalae</taxon>
        <taxon>rosids</taxon>
        <taxon>fabids</taxon>
        <taxon>Fabales</taxon>
        <taxon>Fabaceae</taxon>
        <taxon>Papilionoideae</taxon>
        <taxon>50 kb inversion clade</taxon>
        <taxon>genistoids sensu lato</taxon>
        <taxon>core genistoids</taxon>
        <taxon>Crotalarieae</taxon>
        <taxon>Crotalaria</taxon>
    </lineage>
</organism>
<comment type="caution">
    <text evidence="2">The sequence shown here is derived from an EMBL/GenBank/DDBJ whole genome shotgun (WGS) entry which is preliminary data.</text>
</comment>
<dbReference type="AlphaFoldDB" id="A0AAN9FEL5"/>
<accession>A0AAN9FEL5</accession>
<evidence type="ECO:0000313" key="3">
    <source>
        <dbReference type="Proteomes" id="UP001372338"/>
    </source>
</evidence>
<gene>
    <name evidence="2" type="ORF">RIF29_15270</name>
</gene>
<feature type="compositionally biased region" description="Basic and acidic residues" evidence="1">
    <location>
        <begin position="41"/>
        <end position="56"/>
    </location>
</feature>
<feature type="compositionally biased region" description="Polar residues" evidence="1">
    <location>
        <begin position="27"/>
        <end position="40"/>
    </location>
</feature>
<evidence type="ECO:0000313" key="2">
    <source>
        <dbReference type="EMBL" id="KAK7274190.1"/>
    </source>
</evidence>
<feature type="compositionally biased region" description="Basic and acidic residues" evidence="1">
    <location>
        <begin position="252"/>
        <end position="268"/>
    </location>
</feature>
<keyword evidence="3" id="KW-1185">Reference proteome</keyword>
<evidence type="ECO:0000256" key="1">
    <source>
        <dbReference type="SAM" id="MobiDB-lite"/>
    </source>
</evidence>
<proteinExistence type="predicted"/>
<feature type="region of interest" description="Disordered" evidence="1">
    <location>
        <begin position="230"/>
        <end position="316"/>
    </location>
</feature>
<protein>
    <submittedName>
        <fullName evidence="2">Uncharacterized protein</fullName>
    </submittedName>
</protein>
<feature type="region of interest" description="Disordered" evidence="1">
    <location>
        <begin position="1"/>
        <end position="80"/>
    </location>
</feature>
<sequence>MARKRGKQAQPSPSPSTPSPSHDPKTIENSCSKSVTGTCDKSQKHTAMDGARENVHEISAGGGDRTTLVQQSHQSGAGMEGTCTMVQNQTRENLQHQPHVVRAEQGTSRVTQQDQNDARAGTNRITQQHQPCDGAPIGHKNLNDRGVLINPINFDLLDEQETEFDDLVESIDALDEKQASSVLEKLDRIRDKINGKRQAKNVHGKHESVVKEIANPTTKEKIAKRASEYVKEGSIPAERVNDSEYHPIVADARAKEQDSQDNATKEDDQANQDKGNKEDDWQPVTTRASKRLKKKMDEANQFLGDGGKSTSSSGNG</sequence>
<reference evidence="2 3" key="1">
    <citation type="submission" date="2024-01" db="EMBL/GenBank/DDBJ databases">
        <title>The genomes of 5 underutilized Papilionoideae crops provide insights into root nodulation and disease resistanc.</title>
        <authorList>
            <person name="Yuan L."/>
        </authorList>
    </citation>
    <scope>NUCLEOTIDE SEQUENCE [LARGE SCALE GENOMIC DNA]</scope>
    <source>
        <strain evidence="2">ZHUSHIDOU_FW_LH</strain>
        <tissue evidence="2">Leaf</tissue>
    </source>
</reference>